<evidence type="ECO:0000313" key="5">
    <source>
        <dbReference type="EMBL" id="PQO33793.1"/>
    </source>
</evidence>
<evidence type="ECO:0000256" key="2">
    <source>
        <dbReference type="ARBA" id="ARBA00023315"/>
    </source>
</evidence>
<dbReference type="GO" id="GO:0016747">
    <property type="term" value="F:acyltransferase activity, transferring groups other than amino-acyl groups"/>
    <property type="evidence" value="ECO:0007669"/>
    <property type="project" value="InterPro"/>
</dbReference>
<keyword evidence="2" id="KW-0012">Acyltransferase</keyword>
<comment type="similarity">
    <text evidence="3">Belongs to the acetyltransferase family. RimJ subfamily.</text>
</comment>
<evidence type="ECO:0000256" key="1">
    <source>
        <dbReference type="ARBA" id="ARBA00022679"/>
    </source>
</evidence>
<accession>A0A2S8FNM6</accession>
<dbReference type="EMBL" id="PUIB01000017">
    <property type="protein sequence ID" value="PQO33793.1"/>
    <property type="molecule type" value="Genomic_DNA"/>
</dbReference>
<dbReference type="SUPFAM" id="SSF55729">
    <property type="entry name" value="Acyl-CoA N-acyltransferases (Nat)"/>
    <property type="match status" value="1"/>
</dbReference>
<reference evidence="5 6" key="1">
    <citation type="submission" date="2018-02" db="EMBL/GenBank/DDBJ databases">
        <title>Comparative genomes isolates from brazilian mangrove.</title>
        <authorList>
            <person name="Araujo J.E."/>
            <person name="Taketani R.G."/>
            <person name="Silva M.C.P."/>
            <person name="Loureco M.V."/>
            <person name="Andreote F.D."/>
        </authorList>
    </citation>
    <scope>NUCLEOTIDE SEQUENCE [LARGE SCALE GENOMIC DNA]</scope>
    <source>
        <strain evidence="5 6">NAP PRIS-MGV</strain>
    </source>
</reference>
<dbReference type="Gene3D" id="3.40.630.30">
    <property type="match status" value="1"/>
</dbReference>
<evidence type="ECO:0000313" key="6">
    <source>
        <dbReference type="Proteomes" id="UP000239388"/>
    </source>
</evidence>
<dbReference type="Pfam" id="PF13302">
    <property type="entry name" value="Acetyltransf_3"/>
    <property type="match status" value="1"/>
</dbReference>
<feature type="domain" description="N-acetyltransferase" evidence="4">
    <location>
        <begin position="24"/>
        <end position="185"/>
    </location>
</feature>
<dbReference type="InterPro" id="IPR000182">
    <property type="entry name" value="GNAT_dom"/>
</dbReference>
<sequence length="188" mass="21586">MWFPVQRHFLSGPSVMVIEVCADVMLSSLEEADAEACVDLLQEPEVHVGLLQMPNPYHREDYERWFALVQEDTRQLGQPIQFAIRELSGQLLGGCGANEMIPGHKCEIGYWLGKPYWGQGIMTAVVEKLCDYLHRDFQLVRITASVFDGNTASMRVLEKNGFAHEGRMPKYYRKQGRYIDGERFAKVW</sequence>
<dbReference type="InterPro" id="IPR016181">
    <property type="entry name" value="Acyl_CoA_acyltransferase"/>
</dbReference>
<evidence type="ECO:0000259" key="4">
    <source>
        <dbReference type="PROSITE" id="PS51186"/>
    </source>
</evidence>
<evidence type="ECO:0000256" key="3">
    <source>
        <dbReference type="ARBA" id="ARBA00038502"/>
    </source>
</evidence>
<dbReference type="AlphaFoldDB" id="A0A2S8FNM6"/>
<gene>
    <name evidence="5" type="ORF">C5Y98_16315</name>
</gene>
<name>A0A2S8FNM6_9BACT</name>
<dbReference type="Proteomes" id="UP000239388">
    <property type="component" value="Unassembled WGS sequence"/>
</dbReference>
<comment type="caution">
    <text evidence="5">The sequence shown here is derived from an EMBL/GenBank/DDBJ whole genome shotgun (WGS) entry which is preliminary data.</text>
</comment>
<organism evidence="5 6">
    <name type="scientific">Blastopirellula marina</name>
    <dbReference type="NCBI Taxonomy" id="124"/>
    <lineage>
        <taxon>Bacteria</taxon>
        <taxon>Pseudomonadati</taxon>
        <taxon>Planctomycetota</taxon>
        <taxon>Planctomycetia</taxon>
        <taxon>Pirellulales</taxon>
        <taxon>Pirellulaceae</taxon>
        <taxon>Blastopirellula</taxon>
    </lineage>
</organism>
<dbReference type="PANTHER" id="PTHR43792:SF8">
    <property type="entry name" value="[RIBOSOMAL PROTEIN US5]-ALANINE N-ACETYLTRANSFERASE"/>
    <property type="match status" value="1"/>
</dbReference>
<protein>
    <submittedName>
        <fullName evidence="5">GNAT family N-acetyltransferase</fullName>
    </submittedName>
</protein>
<dbReference type="PROSITE" id="PS51186">
    <property type="entry name" value="GNAT"/>
    <property type="match status" value="1"/>
</dbReference>
<dbReference type="InterPro" id="IPR051531">
    <property type="entry name" value="N-acetyltransferase"/>
</dbReference>
<dbReference type="PANTHER" id="PTHR43792">
    <property type="entry name" value="GNAT FAMILY, PUTATIVE (AFU_ORTHOLOGUE AFUA_3G00765)-RELATED-RELATED"/>
    <property type="match status" value="1"/>
</dbReference>
<proteinExistence type="inferred from homology"/>
<keyword evidence="1 5" id="KW-0808">Transferase</keyword>